<dbReference type="STRING" id="402596.SAMN04489844_1648"/>
<dbReference type="EMBL" id="FNRT01000002">
    <property type="protein sequence ID" value="SEC08552.1"/>
    <property type="molecule type" value="Genomic_DNA"/>
</dbReference>
<accession>A0A1H4PMY7</accession>
<dbReference type="RefSeq" id="WP_090968674.1">
    <property type="nucleotide sequence ID" value="NZ_FNRT01000002.1"/>
</dbReference>
<organism evidence="1 2">
    <name type="scientific">Nocardioides exalbidus</name>
    <dbReference type="NCBI Taxonomy" id="402596"/>
    <lineage>
        <taxon>Bacteria</taxon>
        <taxon>Bacillati</taxon>
        <taxon>Actinomycetota</taxon>
        <taxon>Actinomycetes</taxon>
        <taxon>Propionibacteriales</taxon>
        <taxon>Nocardioidaceae</taxon>
        <taxon>Nocardioides</taxon>
    </lineage>
</organism>
<dbReference type="AlphaFoldDB" id="A0A1H4PMY7"/>
<gene>
    <name evidence="1" type="ORF">SAMN04489844_1648</name>
</gene>
<sequence length="95" mass="9709">MITTYDLGDPVVQRALVDELCALGFDAEVCAGRHARSSLTVTHPIEEAGRLDGLVYAADPTADIAMTVVDREAGQVATSADAPAADVAGHGADTA</sequence>
<protein>
    <submittedName>
        <fullName evidence="1">Uncharacterized protein</fullName>
    </submittedName>
</protein>
<evidence type="ECO:0000313" key="2">
    <source>
        <dbReference type="Proteomes" id="UP000198742"/>
    </source>
</evidence>
<evidence type="ECO:0000313" key="1">
    <source>
        <dbReference type="EMBL" id="SEC08552.1"/>
    </source>
</evidence>
<dbReference type="OrthoDB" id="9966480at2"/>
<proteinExistence type="predicted"/>
<dbReference type="Proteomes" id="UP000198742">
    <property type="component" value="Unassembled WGS sequence"/>
</dbReference>
<name>A0A1H4PMY7_9ACTN</name>
<reference evidence="2" key="1">
    <citation type="submission" date="2016-10" db="EMBL/GenBank/DDBJ databases">
        <authorList>
            <person name="Varghese N."/>
            <person name="Submissions S."/>
        </authorList>
    </citation>
    <scope>NUCLEOTIDE SEQUENCE [LARGE SCALE GENOMIC DNA]</scope>
    <source>
        <strain evidence="2">DSM 22017</strain>
    </source>
</reference>
<keyword evidence="2" id="KW-1185">Reference proteome</keyword>